<feature type="region of interest" description="Disordered" evidence="3">
    <location>
        <begin position="1"/>
        <end position="29"/>
    </location>
</feature>
<dbReference type="AlphaFoldDB" id="A0A653C3N4"/>
<sequence>MADQKRTSLSKGAASHISMSKSKSSWAGKSSMGSIAIGQFSPYAELKEDEKDELANLTEDELAELRETFGMFDKQGVGYITTEELGNVMRAMGQNPTEAELQDMIDEVDQDGNGVIDFEEFCSMMVTKYKTNFSEEDIKQAFNVLDTDGKGFITPQELKQVLLSLGEKYSDDDVKEMIKAADFDGDGRVTYDDFLLLMTMKYSELQTPEERTKKEE</sequence>
<evidence type="ECO:0000259" key="4">
    <source>
        <dbReference type="PROSITE" id="PS50222"/>
    </source>
</evidence>
<evidence type="ECO:0000313" key="5">
    <source>
        <dbReference type="EMBL" id="VEN42395.1"/>
    </source>
</evidence>
<reference evidence="5 6" key="1">
    <citation type="submission" date="2019-01" db="EMBL/GenBank/DDBJ databases">
        <authorList>
            <person name="Sayadi A."/>
        </authorList>
    </citation>
    <scope>NUCLEOTIDE SEQUENCE [LARGE SCALE GENOMIC DNA]</scope>
</reference>
<dbReference type="EMBL" id="CAACVG010006898">
    <property type="protein sequence ID" value="VEN42395.1"/>
    <property type="molecule type" value="Genomic_DNA"/>
</dbReference>
<dbReference type="GO" id="GO:0016460">
    <property type="term" value="C:myosin II complex"/>
    <property type="evidence" value="ECO:0007669"/>
    <property type="project" value="TreeGrafter"/>
</dbReference>
<feature type="compositionally biased region" description="Low complexity" evidence="3">
    <location>
        <begin position="13"/>
        <end position="29"/>
    </location>
</feature>
<protein>
    <recommendedName>
        <fullName evidence="4">EF-hand domain-containing protein</fullName>
    </recommendedName>
</protein>
<dbReference type="FunFam" id="1.10.238.10:FF:000178">
    <property type="entry name" value="Calmodulin-2 A"/>
    <property type="match status" value="1"/>
</dbReference>
<dbReference type="InterPro" id="IPR018247">
    <property type="entry name" value="EF_Hand_1_Ca_BS"/>
</dbReference>
<feature type="domain" description="EF-hand" evidence="4">
    <location>
        <begin position="60"/>
        <end position="95"/>
    </location>
</feature>
<dbReference type="PANTHER" id="PTHR23048:SF0">
    <property type="entry name" value="CALMODULIN LIKE 3"/>
    <property type="match status" value="1"/>
</dbReference>
<dbReference type="Proteomes" id="UP000410492">
    <property type="component" value="Unassembled WGS sequence"/>
</dbReference>
<evidence type="ECO:0000256" key="3">
    <source>
        <dbReference type="SAM" id="MobiDB-lite"/>
    </source>
</evidence>
<dbReference type="Pfam" id="PF13499">
    <property type="entry name" value="EF-hand_7"/>
    <property type="match status" value="2"/>
</dbReference>
<feature type="domain" description="EF-hand" evidence="4">
    <location>
        <begin position="96"/>
        <end position="131"/>
    </location>
</feature>
<dbReference type="InterPro" id="IPR011992">
    <property type="entry name" value="EF-hand-dom_pair"/>
</dbReference>
<feature type="domain" description="EF-hand" evidence="4">
    <location>
        <begin position="169"/>
        <end position="204"/>
    </location>
</feature>
<dbReference type="CDD" id="cd00051">
    <property type="entry name" value="EFh"/>
    <property type="match status" value="2"/>
</dbReference>
<accession>A0A653C3N4</accession>
<keyword evidence="1" id="KW-0677">Repeat</keyword>
<name>A0A653C3N4_CALMS</name>
<dbReference type="PROSITE" id="PS00018">
    <property type="entry name" value="EF_HAND_1"/>
    <property type="match status" value="2"/>
</dbReference>
<dbReference type="PROSITE" id="PS50222">
    <property type="entry name" value="EF_HAND_2"/>
    <property type="match status" value="4"/>
</dbReference>
<dbReference type="Gene3D" id="1.10.238.10">
    <property type="entry name" value="EF-hand"/>
    <property type="match status" value="2"/>
</dbReference>
<gene>
    <name evidence="5" type="ORF">CALMAC_LOCUS5897</name>
</gene>
<keyword evidence="2" id="KW-0106">Calcium</keyword>
<proteinExistence type="predicted"/>
<keyword evidence="6" id="KW-1185">Reference proteome</keyword>
<dbReference type="SMART" id="SM00054">
    <property type="entry name" value="EFh"/>
    <property type="match status" value="4"/>
</dbReference>
<feature type="domain" description="EF-hand" evidence="4">
    <location>
        <begin position="133"/>
        <end position="168"/>
    </location>
</feature>
<evidence type="ECO:0000256" key="2">
    <source>
        <dbReference type="ARBA" id="ARBA00022837"/>
    </source>
</evidence>
<dbReference type="PANTHER" id="PTHR23048">
    <property type="entry name" value="MYOSIN LIGHT CHAIN 1, 3"/>
    <property type="match status" value="1"/>
</dbReference>
<dbReference type="InterPro" id="IPR002048">
    <property type="entry name" value="EF_hand_dom"/>
</dbReference>
<dbReference type="SUPFAM" id="SSF47473">
    <property type="entry name" value="EF-hand"/>
    <property type="match status" value="1"/>
</dbReference>
<evidence type="ECO:0000256" key="1">
    <source>
        <dbReference type="ARBA" id="ARBA00022737"/>
    </source>
</evidence>
<dbReference type="InterPro" id="IPR050230">
    <property type="entry name" value="CALM/Myosin/TropC-like"/>
</dbReference>
<evidence type="ECO:0000313" key="6">
    <source>
        <dbReference type="Proteomes" id="UP000410492"/>
    </source>
</evidence>
<organism evidence="5 6">
    <name type="scientific">Callosobruchus maculatus</name>
    <name type="common">Southern cowpea weevil</name>
    <name type="synonym">Pulse bruchid</name>
    <dbReference type="NCBI Taxonomy" id="64391"/>
    <lineage>
        <taxon>Eukaryota</taxon>
        <taxon>Metazoa</taxon>
        <taxon>Ecdysozoa</taxon>
        <taxon>Arthropoda</taxon>
        <taxon>Hexapoda</taxon>
        <taxon>Insecta</taxon>
        <taxon>Pterygota</taxon>
        <taxon>Neoptera</taxon>
        <taxon>Endopterygota</taxon>
        <taxon>Coleoptera</taxon>
        <taxon>Polyphaga</taxon>
        <taxon>Cucujiformia</taxon>
        <taxon>Chrysomeloidea</taxon>
        <taxon>Chrysomelidae</taxon>
        <taxon>Bruchinae</taxon>
        <taxon>Bruchini</taxon>
        <taxon>Callosobruchus</taxon>
    </lineage>
</organism>
<dbReference type="GO" id="GO:0005509">
    <property type="term" value="F:calcium ion binding"/>
    <property type="evidence" value="ECO:0007669"/>
    <property type="project" value="InterPro"/>
</dbReference>
<dbReference type="OrthoDB" id="26525at2759"/>